<organism evidence="2 3">
    <name type="scientific">Loktanella atrilutea</name>
    <dbReference type="NCBI Taxonomy" id="366533"/>
    <lineage>
        <taxon>Bacteria</taxon>
        <taxon>Pseudomonadati</taxon>
        <taxon>Pseudomonadota</taxon>
        <taxon>Alphaproteobacteria</taxon>
        <taxon>Rhodobacterales</taxon>
        <taxon>Roseobacteraceae</taxon>
        <taxon>Loktanella</taxon>
    </lineage>
</organism>
<evidence type="ECO:0000259" key="1">
    <source>
        <dbReference type="Pfam" id="PF13392"/>
    </source>
</evidence>
<dbReference type="Pfam" id="PF13392">
    <property type="entry name" value="HNH_3"/>
    <property type="match status" value="1"/>
</dbReference>
<dbReference type="EMBL" id="FQUE01000002">
    <property type="protein sequence ID" value="SHE77685.1"/>
    <property type="molecule type" value="Genomic_DNA"/>
</dbReference>
<keyword evidence="2" id="KW-0378">Hydrolase</keyword>
<sequence length="216" mass="24185">MKGRQITYSKVELAFIEKLSQMPRRDLHAAFCEWTGRTDVSLANLNSLCKRNGWTTGRTGCFPKGNVPANKGQKMRYNPNSAKTQFGKGNKPHTWRGAGHERICKKDGYVILIVAERNPWSGAATRPVLKHRWLWEKANGPIPKGMRLKCLDGDKTNTDPSNWEAIPTAMAPRLNGKFGRGYDNAPADLKPTIMATAKLEHLVRERAKATKEKTDG</sequence>
<accession>A0A1M4W942</accession>
<dbReference type="OrthoDB" id="6638408at2"/>
<reference evidence="3" key="1">
    <citation type="submission" date="2016-11" db="EMBL/GenBank/DDBJ databases">
        <authorList>
            <person name="Varghese N."/>
            <person name="Submissions S."/>
        </authorList>
    </citation>
    <scope>NUCLEOTIDE SEQUENCE [LARGE SCALE GENOMIC DNA]</scope>
    <source>
        <strain evidence="3">DSM 29326</strain>
    </source>
</reference>
<proteinExistence type="predicted"/>
<dbReference type="Proteomes" id="UP000183987">
    <property type="component" value="Unassembled WGS sequence"/>
</dbReference>
<dbReference type="SUPFAM" id="SSF54060">
    <property type="entry name" value="His-Me finger endonucleases"/>
    <property type="match status" value="1"/>
</dbReference>
<name>A0A1M4W942_LOKAT</name>
<dbReference type="AlphaFoldDB" id="A0A1M4W942"/>
<gene>
    <name evidence="2" type="ORF">SAMN05444339_10231</name>
</gene>
<protein>
    <submittedName>
        <fullName evidence="2">HNH endonuclease</fullName>
    </submittedName>
</protein>
<keyword evidence="2" id="KW-0255">Endonuclease</keyword>
<feature type="domain" description="HNH nuclease" evidence="1">
    <location>
        <begin position="129"/>
        <end position="165"/>
    </location>
</feature>
<dbReference type="RefSeq" id="WP_072856194.1">
    <property type="nucleotide sequence ID" value="NZ_FQUE01000002.1"/>
</dbReference>
<keyword evidence="3" id="KW-1185">Reference proteome</keyword>
<dbReference type="GO" id="GO:0004519">
    <property type="term" value="F:endonuclease activity"/>
    <property type="evidence" value="ECO:0007669"/>
    <property type="project" value="UniProtKB-KW"/>
</dbReference>
<dbReference type="InterPro" id="IPR044925">
    <property type="entry name" value="His-Me_finger_sf"/>
</dbReference>
<dbReference type="STRING" id="366533.SAMN05444339_10231"/>
<dbReference type="InterPro" id="IPR003615">
    <property type="entry name" value="HNH_nuc"/>
</dbReference>
<evidence type="ECO:0000313" key="2">
    <source>
        <dbReference type="EMBL" id="SHE77685.1"/>
    </source>
</evidence>
<keyword evidence="2" id="KW-0540">Nuclease</keyword>
<evidence type="ECO:0000313" key="3">
    <source>
        <dbReference type="Proteomes" id="UP000183987"/>
    </source>
</evidence>